<dbReference type="AlphaFoldDB" id="A0AAX4NHR4"/>
<keyword evidence="1" id="KW-0805">Transcription regulation</keyword>
<dbReference type="PANTHER" id="PTHR33204:SF18">
    <property type="entry name" value="TRANSCRIPTIONAL REGULATORY PROTEIN"/>
    <property type="match status" value="1"/>
</dbReference>
<keyword evidence="2" id="KW-0238">DNA-binding</keyword>
<evidence type="ECO:0000259" key="4">
    <source>
        <dbReference type="PROSITE" id="PS51118"/>
    </source>
</evidence>
<dbReference type="InterPro" id="IPR002577">
    <property type="entry name" value="HTH_HxlR"/>
</dbReference>
<dbReference type="SUPFAM" id="SSF46785">
    <property type="entry name" value="Winged helix' DNA-binding domain"/>
    <property type="match status" value="1"/>
</dbReference>
<sequence length="111" mass="12526">MTKYEMGIDPNSCPIVSAIREIGGEWNFIIIRYLLENSMGFNEILRNAKGISSRTLSAVLKDLAGKGIVKREIISTQPFLVRYSITEKGNALRPIVNDLGNWGRIWITDKK</sequence>
<feature type="domain" description="HTH hxlR-type" evidence="4">
    <location>
        <begin position="13"/>
        <end position="111"/>
    </location>
</feature>
<keyword evidence="6" id="KW-1185">Reference proteome</keyword>
<dbReference type="RefSeq" id="WP_393971080.1">
    <property type="nucleotide sequence ID" value="NZ_CP133772.1"/>
</dbReference>
<protein>
    <submittedName>
        <fullName evidence="5">Helix-turn-helix domain-containing protein</fullName>
    </submittedName>
</protein>
<dbReference type="GO" id="GO:0003677">
    <property type="term" value="F:DNA binding"/>
    <property type="evidence" value="ECO:0007669"/>
    <property type="project" value="UniProtKB-KW"/>
</dbReference>
<dbReference type="CDD" id="cd00090">
    <property type="entry name" value="HTH_ARSR"/>
    <property type="match status" value="1"/>
</dbReference>
<keyword evidence="3" id="KW-0804">Transcription</keyword>
<dbReference type="PROSITE" id="PS51118">
    <property type="entry name" value="HTH_HXLR"/>
    <property type="match status" value="1"/>
</dbReference>
<dbReference type="GeneID" id="95968069"/>
<evidence type="ECO:0000313" key="6">
    <source>
        <dbReference type="Proteomes" id="UP001451606"/>
    </source>
</evidence>
<proteinExistence type="predicted"/>
<dbReference type="PANTHER" id="PTHR33204">
    <property type="entry name" value="TRANSCRIPTIONAL REGULATOR, MARR FAMILY"/>
    <property type="match status" value="1"/>
</dbReference>
<name>A0AAX4NHR4_9ARCH</name>
<dbReference type="InterPro" id="IPR036390">
    <property type="entry name" value="WH_DNA-bd_sf"/>
</dbReference>
<dbReference type="EMBL" id="CP133772">
    <property type="protein sequence ID" value="WYY00749.1"/>
    <property type="molecule type" value="Genomic_DNA"/>
</dbReference>
<evidence type="ECO:0000256" key="3">
    <source>
        <dbReference type="ARBA" id="ARBA00023163"/>
    </source>
</evidence>
<evidence type="ECO:0000313" key="5">
    <source>
        <dbReference type="EMBL" id="WYY00749.1"/>
    </source>
</evidence>
<reference evidence="5 6" key="1">
    <citation type="submission" date="2023-09" db="EMBL/GenBank/DDBJ databases">
        <authorList>
            <person name="Golyshina O.V."/>
            <person name="Lunev E.A."/>
            <person name="Bargiela R."/>
            <person name="Gaines M.C."/>
            <person name="Daum B."/>
            <person name="Bale N.J."/>
            <person name="Koenen M."/>
            <person name="Sinninghe Damst J.S."/>
            <person name="Yakimov M."/>
            <person name="Golyshin P.N."/>
        </authorList>
    </citation>
    <scope>NUCLEOTIDE SEQUENCE [LARGE SCALE GENOMIC DNA]</scope>
    <source>
        <strain evidence="5 6">M1</strain>
    </source>
</reference>
<organism evidence="5 6">
    <name type="scientific">Oxyplasma meridianum</name>
    <dbReference type="NCBI Taxonomy" id="3073602"/>
    <lineage>
        <taxon>Archaea</taxon>
        <taxon>Methanobacteriati</taxon>
        <taxon>Thermoplasmatota</taxon>
        <taxon>Thermoplasmata</taxon>
        <taxon>Thermoplasmatales</taxon>
        <taxon>Thermoplasmataceae</taxon>
        <taxon>Oxyplasma</taxon>
    </lineage>
</organism>
<dbReference type="Gene3D" id="1.10.10.10">
    <property type="entry name" value="Winged helix-like DNA-binding domain superfamily/Winged helix DNA-binding domain"/>
    <property type="match status" value="1"/>
</dbReference>
<dbReference type="Pfam" id="PF01638">
    <property type="entry name" value="HxlR"/>
    <property type="match status" value="1"/>
</dbReference>
<evidence type="ECO:0000256" key="2">
    <source>
        <dbReference type="ARBA" id="ARBA00023125"/>
    </source>
</evidence>
<gene>
    <name evidence="5" type="ORF">OXIME_001332</name>
</gene>
<dbReference type="InterPro" id="IPR011991">
    <property type="entry name" value="ArsR-like_HTH"/>
</dbReference>
<dbReference type="InterPro" id="IPR036388">
    <property type="entry name" value="WH-like_DNA-bd_sf"/>
</dbReference>
<dbReference type="KEGG" id="omr:OXIME_001332"/>
<dbReference type="Proteomes" id="UP001451606">
    <property type="component" value="Chromosome"/>
</dbReference>
<evidence type="ECO:0000256" key="1">
    <source>
        <dbReference type="ARBA" id="ARBA00023015"/>
    </source>
</evidence>
<accession>A0AAX4NHR4</accession>